<dbReference type="PANTHER" id="PTHR20859:SF53">
    <property type="entry name" value="INTERLEUKIN-22 RECEPTOR SUBUNIT ALPHA-1"/>
    <property type="match status" value="1"/>
</dbReference>
<feature type="chain" id="PRO_5019237417" description="Fibronectin type-III domain-containing protein" evidence="6">
    <location>
        <begin position="19"/>
        <end position="629"/>
    </location>
</feature>
<comment type="similarity">
    <text evidence="1">Belongs to the type II cytokine receptor family.</text>
</comment>
<dbReference type="OrthoDB" id="10007376at2759"/>
<proteinExistence type="inferred from homology"/>
<dbReference type="InterPro" id="IPR036116">
    <property type="entry name" value="FN3_sf"/>
</dbReference>
<dbReference type="Pfam" id="PF09294">
    <property type="entry name" value="Interfer-bind"/>
    <property type="match status" value="1"/>
</dbReference>
<evidence type="ECO:0000256" key="2">
    <source>
        <dbReference type="ARBA" id="ARBA00022729"/>
    </source>
</evidence>
<evidence type="ECO:0000256" key="6">
    <source>
        <dbReference type="SAM" id="SignalP"/>
    </source>
</evidence>
<reference evidence="9 10" key="1">
    <citation type="journal article" date="2018" name="Nat. Ecol. Evol.">
        <title>Shark genomes provide insights into elasmobranch evolution and the origin of vertebrates.</title>
        <authorList>
            <person name="Hara Y"/>
            <person name="Yamaguchi K"/>
            <person name="Onimaru K"/>
            <person name="Kadota M"/>
            <person name="Koyanagi M"/>
            <person name="Keeley SD"/>
            <person name="Tatsumi K"/>
            <person name="Tanaka K"/>
            <person name="Motone F"/>
            <person name="Kageyama Y"/>
            <person name="Nozu R"/>
            <person name="Adachi N"/>
            <person name="Nishimura O"/>
            <person name="Nakagawa R"/>
            <person name="Tanegashima C"/>
            <person name="Kiyatake I"/>
            <person name="Matsumoto R"/>
            <person name="Murakumo K"/>
            <person name="Nishida K"/>
            <person name="Terakita A"/>
            <person name="Kuratani S"/>
            <person name="Sato K"/>
            <person name="Hyodo S Kuraku.S."/>
        </authorList>
    </citation>
    <scope>NUCLEOTIDE SEQUENCE [LARGE SCALE GENOMIC DNA]</scope>
</reference>
<dbReference type="FunFam" id="2.60.40.10:FF:000348">
    <property type="entry name" value="Interleukin 20 receptor subunit alpha"/>
    <property type="match status" value="1"/>
</dbReference>
<dbReference type="InterPro" id="IPR015373">
    <property type="entry name" value="Interferon/interleukin_rcp_dom"/>
</dbReference>
<accession>A0A401SW92</accession>
<name>A0A401SW92_CHIPU</name>
<evidence type="ECO:0000313" key="9">
    <source>
        <dbReference type="EMBL" id="GCC34672.1"/>
    </source>
</evidence>
<evidence type="ECO:0000256" key="5">
    <source>
        <dbReference type="SAM" id="Phobius"/>
    </source>
</evidence>
<evidence type="ECO:0000259" key="8">
    <source>
        <dbReference type="Pfam" id="PF09294"/>
    </source>
</evidence>
<dbReference type="AlphaFoldDB" id="A0A401SW92"/>
<feature type="domain" description="Fibronectin type-III" evidence="7">
    <location>
        <begin position="2"/>
        <end position="105"/>
    </location>
</feature>
<organism evidence="9 10">
    <name type="scientific">Chiloscyllium punctatum</name>
    <name type="common">Brownbanded bambooshark</name>
    <name type="synonym">Hemiscyllium punctatum</name>
    <dbReference type="NCBI Taxonomy" id="137246"/>
    <lineage>
        <taxon>Eukaryota</taxon>
        <taxon>Metazoa</taxon>
        <taxon>Chordata</taxon>
        <taxon>Craniata</taxon>
        <taxon>Vertebrata</taxon>
        <taxon>Chondrichthyes</taxon>
        <taxon>Elasmobranchii</taxon>
        <taxon>Galeomorphii</taxon>
        <taxon>Galeoidea</taxon>
        <taxon>Orectolobiformes</taxon>
        <taxon>Hemiscylliidae</taxon>
        <taxon>Chiloscyllium</taxon>
    </lineage>
</organism>
<keyword evidence="2 6" id="KW-0732">Signal</keyword>
<dbReference type="STRING" id="137246.A0A401SW92"/>
<keyword evidence="3" id="KW-1015">Disulfide bond</keyword>
<evidence type="ECO:0000259" key="7">
    <source>
        <dbReference type="Pfam" id="PF01108"/>
    </source>
</evidence>
<evidence type="ECO:0000256" key="1">
    <source>
        <dbReference type="ARBA" id="ARBA00005399"/>
    </source>
</evidence>
<evidence type="ECO:0000256" key="3">
    <source>
        <dbReference type="ARBA" id="ARBA00023157"/>
    </source>
</evidence>
<evidence type="ECO:0008006" key="11">
    <source>
        <dbReference type="Google" id="ProtNLM"/>
    </source>
</evidence>
<dbReference type="Proteomes" id="UP000287033">
    <property type="component" value="Unassembled WGS sequence"/>
</dbReference>
<keyword evidence="5" id="KW-0472">Membrane</keyword>
<feature type="transmembrane region" description="Helical" evidence="5">
    <location>
        <begin position="227"/>
        <end position="254"/>
    </location>
</feature>
<protein>
    <recommendedName>
        <fullName evidence="11">Fibronectin type-III domain-containing protein</fullName>
    </recommendedName>
</protein>
<keyword evidence="5" id="KW-0812">Transmembrane</keyword>
<keyword evidence="5" id="KW-1133">Transmembrane helix</keyword>
<keyword evidence="10" id="KW-1185">Reference proteome</keyword>
<dbReference type="Pfam" id="PF01108">
    <property type="entry name" value="Tissue_fac"/>
    <property type="match status" value="1"/>
</dbReference>
<dbReference type="InterPro" id="IPR013783">
    <property type="entry name" value="Ig-like_fold"/>
</dbReference>
<comment type="caution">
    <text evidence="9">The sequence shown here is derived from an EMBL/GenBank/DDBJ whole genome shotgun (WGS) entry which is preliminary data.</text>
</comment>
<dbReference type="SUPFAM" id="SSF49265">
    <property type="entry name" value="Fibronectin type III"/>
    <property type="match status" value="2"/>
</dbReference>
<dbReference type="Gene3D" id="2.60.40.10">
    <property type="entry name" value="Immunoglobulins"/>
    <property type="match status" value="2"/>
</dbReference>
<evidence type="ECO:0000313" key="10">
    <source>
        <dbReference type="Proteomes" id="UP000287033"/>
    </source>
</evidence>
<dbReference type="CDD" id="cd00063">
    <property type="entry name" value="FN3"/>
    <property type="match status" value="1"/>
</dbReference>
<feature type="domain" description="Interferon/interleukin receptor" evidence="8">
    <location>
        <begin position="117"/>
        <end position="203"/>
    </location>
</feature>
<dbReference type="InterPro" id="IPR003961">
    <property type="entry name" value="FN3_dom"/>
</dbReference>
<dbReference type="PANTHER" id="PTHR20859">
    <property type="entry name" value="INTERFERON/INTERLEUKIN RECEPTOR"/>
    <property type="match status" value="1"/>
</dbReference>
<keyword evidence="4" id="KW-0675">Receptor</keyword>
<dbReference type="GO" id="GO:0005886">
    <property type="term" value="C:plasma membrane"/>
    <property type="evidence" value="ECO:0007669"/>
    <property type="project" value="TreeGrafter"/>
</dbReference>
<evidence type="ECO:0000256" key="4">
    <source>
        <dbReference type="ARBA" id="ARBA00023170"/>
    </source>
</evidence>
<sequence length="629" mass="71724">MWPWGILLHTLSFTGSCALMMLPKPSEVQFDSVNFNNTLRWAQKGSPGIVYDVEYCMYGEKVWKNKPECHHITAHYCDLTNEIVQENNWYYARVMAISKNINSSWSLSERFCPLDKTIIGSPTVEYTAGDRFIIIQVQPPHVPPKDGMQRSIKDIFPIINYRVQLNQSQTNKMVFFASSESFYFKIESLEPNINYCAKVQLSLKQGIFLKMSQPANFCVRTLQERTLTIILLVTFVSFGIIITGIFSCVASCYIKHHRTLPQSLNLDHILSQKCAFLKQPPPTLQLATSYKKESFRFEQVVHLDEINLLKYDSNEMEEVMKTKQHNLITQPNSYAPQSHTRIMKANRPSATDCEIQNNSSSKPTDAGCCAPYCPQVTVRLSNSTCSSQNSSQALTPNYATIVHLTPQSSAKLNTDSAICSAQNVSVKALQTMNEDTVYKNKELMFQNGQELEMQKLKVKEEKPSFVSLLHNKQRSYQTKQKEIQPLEIPLLLSLKDENQINLPFFKNGQSNNSQSFLSLVNNNVDVLCLPSDRMDDQPIKVSLTDMLQTDLKDEQVTKTNPLENDTFTAELLVNPEWDVGYKGHLLTYHSSKREGQKTDASFLQALQTNAMMEGCKFLDDWEIQVHMDD</sequence>
<dbReference type="EMBL" id="BEZZ01000622">
    <property type="protein sequence ID" value="GCC34672.1"/>
    <property type="molecule type" value="Genomic_DNA"/>
</dbReference>
<feature type="signal peptide" evidence="6">
    <location>
        <begin position="1"/>
        <end position="18"/>
    </location>
</feature>
<dbReference type="GO" id="GO:0004896">
    <property type="term" value="F:cytokine receptor activity"/>
    <property type="evidence" value="ECO:0007669"/>
    <property type="project" value="TreeGrafter"/>
</dbReference>
<gene>
    <name evidence="9" type="ORF">chiPu_0013147</name>
</gene>
<dbReference type="InterPro" id="IPR050650">
    <property type="entry name" value="Type-II_Cytokine-TF_Rcpt"/>
</dbReference>